<dbReference type="EMBL" id="JAAIJQ010000115">
    <property type="protein sequence ID" value="NEV64835.1"/>
    <property type="molecule type" value="Genomic_DNA"/>
</dbReference>
<dbReference type="Pfam" id="PF13480">
    <property type="entry name" value="Acetyltransf_6"/>
    <property type="match status" value="1"/>
</dbReference>
<dbReference type="InterPro" id="IPR038740">
    <property type="entry name" value="BioF2-like_GNAT_dom"/>
</dbReference>
<organism evidence="2 3">
    <name type="scientific">Thiorhodococcus minor</name>
    <dbReference type="NCBI Taxonomy" id="57489"/>
    <lineage>
        <taxon>Bacteria</taxon>
        <taxon>Pseudomonadati</taxon>
        <taxon>Pseudomonadota</taxon>
        <taxon>Gammaproteobacteria</taxon>
        <taxon>Chromatiales</taxon>
        <taxon>Chromatiaceae</taxon>
        <taxon>Thiorhodococcus</taxon>
    </lineage>
</organism>
<name>A0A6M0K8T7_9GAMM</name>
<feature type="domain" description="N-acetyltransferase" evidence="1">
    <location>
        <begin position="152"/>
        <end position="313"/>
    </location>
</feature>
<comment type="caution">
    <text evidence="2">The sequence shown here is derived from an EMBL/GenBank/DDBJ whole genome shotgun (WGS) entry which is preliminary data.</text>
</comment>
<evidence type="ECO:0000313" key="2">
    <source>
        <dbReference type="EMBL" id="NEV64835.1"/>
    </source>
</evidence>
<proteinExistence type="predicted"/>
<dbReference type="PANTHER" id="PTHR36174:SF1">
    <property type="entry name" value="LIPID II:GLYCINE GLYCYLTRANSFERASE"/>
    <property type="match status" value="1"/>
</dbReference>
<dbReference type="AlphaFoldDB" id="A0A6M0K8T7"/>
<sequence>MNPSDLQFASTPPVGWSELSEKQGCLIHSPEWHDVISGGFGAKPVYAWDKGLELAFSISVFRAGPFRIGYVGFPIGGALRGPLRPEHVERLRESRPAIDLLRIPISGFEPPIRTEFRHQSAPETAVLDLPNWCLSDFPKLRRDIKKAGRNPFNVRDVIEPAYAHALYALYRHTILSHHGRLRYNAGYFAKLLELASCTDRLRILAAFDNAELAAYVVTVLDRDVAYYLHGATHPERKASGVSDLLVYTALEWARNQGMRCFNLMSSPASQPGLIRFKEKFGGSTKLHRTYEASISPIRAGLFSATQAMYLALSGLDLRKR</sequence>
<dbReference type="InterPro" id="IPR016181">
    <property type="entry name" value="Acyl_CoA_acyltransferase"/>
</dbReference>
<protein>
    <submittedName>
        <fullName evidence="2">GNAT family N-acetyltransferase</fullName>
    </submittedName>
</protein>
<gene>
    <name evidence="2" type="ORF">G3446_23705</name>
</gene>
<dbReference type="PROSITE" id="PS51186">
    <property type="entry name" value="GNAT"/>
    <property type="match status" value="1"/>
</dbReference>
<dbReference type="GO" id="GO:0016747">
    <property type="term" value="F:acyltransferase activity, transferring groups other than amino-acyl groups"/>
    <property type="evidence" value="ECO:0007669"/>
    <property type="project" value="InterPro"/>
</dbReference>
<accession>A0A6M0K8T7</accession>
<keyword evidence="3" id="KW-1185">Reference proteome</keyword>
<keyword evidence="2" id="KW-0808">Transferase</keyword>
<dbReference type="PANTHER" id="PTHR36174">
    <property type="entry name" value="LIPID II:GLYCINE GLYCYLTRANSFERASE"/>
    <property type="match status" value="1"/>
</dbReference>
<dbReference type="InterPro" id="IPR050644">
    <property type="entry name" value="PG_Glycine_Bridge_Synth"/>
</dbReference>
<dbReference type="InterPro" id="IPR000182">
    <property type="entry name" value="GNAT_dom"/>
</dbReference>
<dbReference type="Gene3D" id="3.40.630.30">
    <property type="match status" value="1"/>
</dbReference>
<reference evidence="2 3" key="1">
    <citation type="submission" date="2020-02" db="EMBL/GenBank/DDBJ databases">
        <title>Genome sequences of Thiorhodococcus mannitoliphagus and Thiorhodococcus minor, purple sulfur photosynthetic bacteria in the gammaproteobacterial family, Chromatiaceae.</title>
        <authorList>
            <person name="Aviles F.A."/>
            <person name="Meyer T.E."/>
            <person name="Kyndt J.A."/>
        </authorList>
    </citation>
    <scope>NUCLEOTIDE SEQUENCE [LARGE SCALE GENOMIC DNA]</scope>
    <source>
        <strain evidence="2 3">DSM 11518</strain>
    </source>
</reference>
<dbReference type="RefSeq" id="WP_164455976.1">
    <property type="nucleotide sequence ID" value="NZ_JAAIJQ010000115.1"/>
</dbReference>
<evidence type="ECO:0000313" key="3">
    <source>
        <dbReference type="Proteomes" id="UP000483379"/>
    </source>
</evidence>
<evidence type="ECO:0000259" key="1">
    <source>
        <dbReference type="PROSITE" id="PS51186"/>
    </source>
</evidence>
<dbReference type="Proteomes" id="UP000483379">
    <property type="component" value="Unassembled WGS sequence"/>
</dbReference>
<dbReference type="SUPFAM" id="SSF55729">
    <property type="entry name" value="Acyl-CoA N-acyltransferases (Nat)"/>
    <property type="match status" value="1"/>
</dbReference>